<gene>
    <name evidence="7" type="ORF">D4739_12755</name>
</gene>
<proteinExistence type="predicted"/>
<dbReference type="AlphaFoldDB" id="A0A3A5HAX1"/>
<organism evidence="7 8">
    <name type="scientific">Nocardioides cavernaquae</name>
    <dbReference type="NCBI Taxonomy" id="2321396"/>
    <lineage>
        <taxon>Bacteria</taxon>
        <taxon>Bacillati</taxon>
        <taxon>Actinomycetota</taxon>
        <taxon>Actinomycetes</taxon>
        <taxon>Propionibacteriales</taxon>
        <taxon>Nocardioidaceae</taxon>
        <taxon>Nocardioides</taxon>
    </lineage>
</organism>
<keyword evidence="2 6" id="KW-0812">Transmembrane</keyword>
<feature type="region of interest" description="Disordered" evidence="5">
    <location>
        <begin position="1"/>
        <end position="20"/>
    </location>
</feature>
<comment type="caution">
    <text evidence="7">The sequence shown here is derived from an EMBL/GenBank/DDBJ whole genome shotgun (WGS) entry which is preliminary data.</text>
</comment>
<dbReference type="OrthoDB" id="9789677at2"/>
<evidence type="ECO:0000256" key="3">
    <source>
        <dbReference type="ARBA" id="ARBA00022989"/>
    </source>
</evidence>
<feature type="transmembrane region" description="Helical" evidence="6">
    <location>
        <begin position="159"/>
        <end position="182"/>
    </location>
</feature>
<evidence type="ECO:0000256" key="1">
    <source>
        <dbReference type="ARBA" id="ARBA00004127"/>
    </source>
</evidence>
<dbReference type="PANTHER" id="PTHR31851">
    <property type="entry name" value="FE(2+)/MN(2+) TRANSPORTER PCL1"/>
    <property type="match status" value="1"/>
</dbReference>
<dbReference type="GO" id="GO:0012505">
    <property type="term" value="C:endomembrane system"/>
    <property type="evidence" value="ECO:0007669"/>
    <property type="project" value="UniProtKB-SubCell"/>
</dbReference>
<dbReference type="Proteomes" id="UP000276542">
    <property type="component" value="Unassembled WGS sequence"/>
</dbReference>
<dbReference type="Pfam" id="PF01988">
    <property type="entry name" value="VIT1"/>
    <property type="match status" value="1"/>
</dbReference>
<feature type="transmembrane region" description="Helical" evidence="6">
    <location>
        <begin position="188"/>
        <end position="209"/>
    </location>
</feature>
<protein>
    <recommendedName>
        <fullName evidence="9">VIT family protein</fullName>
    </recommendedName>
</protein>
<dbReference type="GO" id="GO:0005384">
    <property type="term" value="F:manganese ion transmembrane transporter activity"/>
    <property type="evidence" value="ECO:0007669"/>
    <property type="project" value="InterPro"/>
</dbReference>
<accession>A0A3A5HAX1</accession>
<keyword evidence="4 6" id="KW-0472">Membrane</keyword>
<dbReference type="EMBL" id="QYRP01000002">
    <property type="protein sequence ID" value="RJS46998.1"/>
    <property type="molecule type" value="Genomic_DNA"/>
</dbReference>
<evidence type="ECO:0008006" key="9">
    <source>
        <dbReference type="Google" id="ProtNLM"/>
    </source>
</evidence>
<evidence type="ECO:0000256" key="5">
    <source>
        <dbReference type="SAM" id="MobiDB-lite"/>
    </source>
</evidence>
<sequence>MTTPHSQEPPAPIDHEHPDVTGGWLRPAVFGAMDGLVSNAALIAGVAGGTRDHTDASVVVLAGLAGLAAGAFSMAAGEYASVASQSEAAEREIAIERQEIIDNPAGEKAELAEMLVLRGVDPEIARQASDQMHGNVDDALAVHSLAELGVNPDELASPVTAAVSSFLSFALGALVPVLPYLFGAVSLVPALLLTLIALFACGAVVTRLTSRPWWFGGLRQTLLGGAAFGLTYVVGMAVGGSGIA</sequence>
<keyword evidence="8" id="KW-1185">Reference proteome</keyword>
<reference evidence="8" key="1">
    <citation type="submission" date="2018-09" db="EMBL/GenBank/DDBJ databases">
        <authorList>
            <person name="Zhu H."/>
        </authorList>
    </citation>
    <scope>NUCLEOTIDE SEQUENCE [LARGE SCALE GENOMIC DNA]</scope>
    <source>
        <strain evidence="8">K1W22B-1</strain>
    </source>
</reference>
<keyword evidence="3 6" id="KW-1133">Transmembrane helix</keyword>
<evidence type="ECO:0000313" key="7">
    <source>
        <dbReference type="EMBL" id="RJS46998.1"/>
    </source>
</evidence>
<feature type="transmembrane region" description="Helical" evidence="6">
    <location>
        <begin position="221"/>
        <end position="243"/>
    </location>
</feature>
<dbReference type="RefSeq" id="WP_120060968.1">
    <property type="nucleotide sequence ID" value="NZ_QYRP01000002.1"/>
</dbReference>
<evidence type="ECO:0000256" key="6">
    <source>
        <dbReference type="SAM" id="Phobius"/>
    </source>
</evidence>
<evidence type="ECO:0000256" key="4">
    <source>
        <dbReference type="ARBA" id="ARBA00023136"/>
    </source>
</evidence>
<dbReference type="GO" id="GO:0030026">
    <property type="term" value="P:intracellular manganese ion homeostasis"/>
    <property type="evidence" value="ECO:0007669"/>
    <property type="project" value="InterPro"/>
</dbReference>
<comment type="subcellular location">
    <subcellularLocation>
        <location evidence="1">Endomembrane system</location>
        <topology evidence="1">Multi-pass membrane protein</topology>
    </subcellularLocation>
</comment>
<dbReference type="InterPro" id="IPR008217">
    <property type="entry name" value="Ccc1_fam"/>
</dbReference>
<evidence type="ECO:0000313" key="8">
    <source>
        <dbReference type="Proteomes" id="UP000276542"/>
    </source>
</evidence>
<name>A0A3A5HAX1_9ACTN</name>
<evidence type="ECO:0000256" key="2">
    <source>
        <dbReference type="ARBA" id="ARBA00022692"/>
    </source>
</evidence>